<dbReference type="GO" id="GO:0015628">
    <property type="term" value="P:protein secretion by the type II secretion system"/>
    <property type="evidence" value="ECO:0007669"/>
    <property type="project" value="InterPro"/>
</dbReference>
<keyword evidence="2" id="KW-0812">Transmembrane</keyword>
<feature type="transmembrane region" description="Helical" evidence="2">
    <location>
        <begin position="12"/>
        <end position="31"/>
    </location>
</feature>
<dbReference type="Gene3D" id="3.30.700.10">
    <property type="entry name" value="Glycoprotein, Type 4 Pilin"/>
    <property type="match status" value="1"/>
</dbReference>
<dbReference type="Proteomes" id="UP000027982">
    <property type="component" value="Chromosome"/>
</dbReference>
<dbReference type="PANTHER" id="PTHR30093">
    <property type="entry name" value="GENERAL SECRETION PATHWAY PROTEIN G"/>
    <property type="match status" value="1"/>
</dbReference>
<dbReference type="Pfam" id="PF07963">
    <property type="entry name" value="N_methyl"/>
    <property type="match status" value="1"/>
</dbReference>
<dbReference type="KEGG" id="fgi:OP10G_0524"/>
<evidence type="ECO:0000256" key="1">
    <source>
        <dbReference type="ARBA" id="ARBA00022481"/>
    </source>
</evidence>
<sequence>MTHRRAFTLIELLVVIAIIAILAAILFPVFAQAKLAAKKTQSTSNEKQINLGLQMYENDYDDTIPQSQYGVDDFQVSWAAMIYPYIKNGTSAVNKNSGVFQAWGEDGLWKVPGFPVPQSFNYGVHLDLFPDNWGSTNPGRRTYSNSVIDAPSDKIILVEKGKTEATWGWCYFTSWEWDWTAGVGMNNGQPTNDRSEVASNFDCDGAGTAGAVWAGCGMHPRYRFNRTGNMAFADGHVKAMPKGSLKFFKNIYVAGVGDFGSQSWYPY</sequence>
<keyword evidence="2" id="KW-1133">Transmembrane helix</keyword>
<dbReference type="SUPFAM" id="SSF54523">
    <property type="entry name" value="Pili subunits"/>
    <property type="match status" value="1"/>
</dbReference>
<dbReference type="GO" id="GO:0015627">
    <property type="term" value="C:type II protein secretion system complex"/>
    <property type="evidence" value="ECO:0007669"/>
    <property type="project" value="InterPro"/>
</dbReference>
<keyword evidence="1" id="KW-0488">Methylation</keyword>
<gene>
    <name evidence="4" type="ORF">OP10G_0524</name>
</gene>
<dbReference type="HOGENOM" id="CLU_041661_1_0_0"/>
<reference evidence="4 5" key="1">
    <citation type="journal article" date="2014" name="PLoS ONE">
        <title>The first complete genome sequence of the class fimbriimonadia in the phylum armatimonadetes.</title>
        <authorList>
            <person name="Hu Z.Y."/>
            <person name="Wang Y.Z."/>
            <person name="Im W.T."/>
            <person name="Wang S.Y."/>
            <person name="Zhao G.P."/>
            <person name="Zheng H.J."/>
            <person name="Quan Z.X."/>
        </authorList>
    </citation>
    <scope>NUCLEOTIDE SEQUENCE [LARGE SCALE GENOMIC DNA]</scope>
    <source>
        <strain evidence="4">Gsoil 348</strain>
    </source>
</reference>
<dbReference type="OrthoDB" id="9799033at2"/>
<evidence type="ECO:0000313" key="5">
    <source>
        <dbReference type="Proteomes" id="UP000027982"/>
    </source>
</evidence>
<dbReference type="NCBIfam" id="TIGR02532">
    <property type="entry name" value="IV_pilin_GFxxxE"/>
    <property type="match status" value="1"/>
</dbReference>
<evidence type="ECO:0000259" key="3">
    <source>
        <dbReference type="Pfam" id="PF07596"/>
    </source>
</evidence>
<protein>
    <recommendedName>
        <fullName evidence="3">DUF1559 domain-containing protein</fullName>
    </recommendedName>
</protein>
<evidence type="ECO:0000313" key="4">
    <source>
        <dbReference type="EMBL" id="AIE83892.1"/>
    </source>
</evidence>
<dbReference type="AlphaFoldDB" id="A0A068NKB9"/>
<evidence type="ECO:0000256" key="2">
    <source>
        <dbReference type="SAM" id="Phobius"/>
    </source>
</evidence>
<dbReference type="InterPro" id="IPR045584">
    <property type="entry name" value="Pilin-like"/>
</dbReference>
<accession>A0A068NKB9</accession>
<dbReference type="Pfam" id="PF07596">
    <property type="entry name" value="SBP_bac_10"/>
    <property type="match status" value="1"/>
</dbReference>
<dbReference type="PRINTS" id="PR00813">
    <property type="entry name" value="BCTERIALGSPG"/>
</dbReference>
<keyword evidence="5" id="KW-1185">Reference proteome</keyword>
<keyword evidence="2" id="KW-0472">Membrane</keyword>
<dbReference type="InterPro" id="IPR012902">
    <property type="entry name" value="N_methyl_site"/>
</dbReference>
<dbReference type="InterPro" id="IPR011453">
    <property type="entry name" value="DUF1559"/>
</dbReference>
<name>A0A068NKB9_FIMGI</name>
<dbReference type="STRING" id="661478.OP10G_0524"/>
<organism evidence="4 5">
    <name type="scientific">Fimbriimonas ginsengisoli Gsoil 348</name>
    <dbReference type="NCBI Taxonomy" id="661478"/>
    <lineage>
        <taxon>Bacteria</taxon>
        <taxon>Bacillati</taxon>
        <taxon>Armatimonadota</taxon>
        <taxon>Fimbriimonadia</taxon>
        <taxon>Fimbriimonadales</taxon>
        <taxon>Fimbriimonadaceae</taxon>
        <taxon>Fimbriimonas</taxon>
    </lineage>
</organism>
<feature type="domain" description="DUF1559" evidence="3">
    <location>
        <begin position="33"/>
        <end position="88"/>
    </location>
</feature>
<proteinExistence type="predicted"/>
<dbReference type="InterPro" id="IPR000983">
    <property type="entry name" value="Bac_GSPG_pilin"/>
</dbReference>
<dbReference type="eggNOG" id="COG2165">
    <property type="taxonomic scope" value="Bacteria"/>
</dbReference>
<dbReference type="EMBL" id="CP007139">
    <property type="protein sequence ID" value="AIE83892.1"/>
    <property type="molecule type" value="Genomic_DNA"/>
</dbReference>
<dbReference type="RefSeq" id="WP_025227450.1">
    <property type="nucleotide sequence ID" value="NZ_CP007139.1"/>
</dbReference>